<name>A0AAV6U0H7_9ARAC</name>
<dbReference type="EMBL" id="JAFNEN010000755">
    <property type="protein sequence ID" value="KAG8177745.1"/>
    <property type="molecule type" value="Genomic_DNA"/>
</dbReference>
<reference evidence="1 2" key="1">
    <citation type="journal article" date="2022" name="Nat. Ecol. Evol.">
        <title>A masculinizing supergene underlies an exaggerated male reproductive morph in a spider.</title>
        <authorList>
            <person name="Hendrickx F."/>
            <person name="De Corte Z."/>
            <person name="Sonet G."/>
            <person name="Van Belleghem S.M."/>
            <person name="Kostlbacher S."/>
            <person name="Vangestel C."/>
        </authorList>
    </citation>
    <scope>NUCLEOTIDE SEQUENCE [LARGE SCALE GENOMIC DNA]</scope>
    <source>
        <strain evidence="1">W744_W776</strain>
    </source>
</reference>
<gene>
    <name evidence="1" type="ORF">JTE90_008848</name>
</gene>
<evidence type="ECO:0000313" key="1">
    <source>
        <dbReference type="EMBL" id="KAG8177745.1"/>
    </source>
</evidence>
<keyword evidence="2" id="KW-1185">Reference proteome</keyword>
<protein>
    <submittedName>
        <fullName evidence="1">Uncharacterized protein</fullName>
    </submittedName>
</protein>
<evidence type="ECO:0000313" key="2">
    <source>
        <dbReference type="Proteomes" id="UP000827092"/>
    </source>
</evidence>
<proteinExistence type="predicted"/>
<organism evidence="1 2">
    <name type="scientific">Oedothorax gibbosus</name>
    <dbReference type="NCBI Taxonomy" id="931172"/>
    <lineage>
        <taxon>Eukaryota</taxon>
        <taxon>Metazoa</taxon>
        <taxon>Ecdysozoa</taxon>
        <taxon>Arthropoda</taxon>
        <taxon>Chelicerata</taxon>
        <taxon>Arachnida</taxon>
        <taxon>Araneae</taxon>
        <taxon>Araneomorphae</taxon>
        <taxon>Entelegynae</taxon>
        <taxon>Araneoidea</taxon>
        <taxon>Linyphiidae</taxon>
        <taxon>Erigoninae</taxon>
        <taxon>Oedothorax</taxon>
    </lineage>
</organism>
<sequence length="204" mass="23494">MTSAVDKILSFADLKTYCRYKISKHLKSWQLVQERSMVLFYKLDSTSAPKITTSIKITEDLRVRVFASNHRVEERHVNLFLDNENVLSNWSQLAGLLNFFGSDPIISLNHSFDYYIAESLNNLYRCLDNFSDEDDSRGSKLGFLINQIALLGCQLYSPQTLDVAFSIYLSSSNCYKEIRSLNCLTLPTEEELVELMNKNSKNLY</sequence>
<dbReference type="AlphaFoldDB" id="A0AAV6U0H7"/>
<comment type="caution">
    <text evidence="1">The sequence shown here is derived from an EMBL/GenBank/DDBJ whole genome shotgun (WGS) entry which is preliminary data.</text>
</comment>
<accession>A0AAV6U0H7</accession>
<dbReference type="Proteomes" id="UP000827092">
    <property type="component" value="Unassembled WGS sequence"/>
</dbReference>